<keyword evidence="3" id="KW-1185">Reference proteome</keyword>
<evidence type="ECO:0000313" key="2">
    <source>
        <dbReference type="EMBL" id="EMP33353.1"/>
    </source>
</evidence>
<evidence type="ECO:0000313" key="3">
    <source>
        <dbReference type="Proteomes" id="UP000031443"/>
    </source>
</evidence>
<evidence type="ECO:0000256" key="1">
    <source>
        <dbReference type="SAM" id="MobiDB-lite"/>
    </source>
</evidence>
<dbReference type="AlphaFoldDB" id="M7BMY0"/>
<dbReference type="Proteomes" id="UP000031443">
    <property type="component" value="Unassembled WGS sequence"/>
</dbReference>
<reference evidence="3" key="1">
    <citation type="journal article" date="2013" name="Nat. Genet.">
        <title>The draft genomes of soft-shell turtle and green sea turtle yield insights into the development and evolution of the turtle-specific body plan.</title>
        <authorList>
            <person name="Wang Z."/>
            <person name="Pascual-Anaya J."/>
            <person name="Zadissa A."/>
            <person name="Li W."/>
            <person name="Niimura Y."/>
            <person name="Huang Z."/>
            <person name="Li C."/>
            <person name="White S."/>
            <person name="Xiong Z."/>
            <person name="Fang D."/>
            <person name="Wang B."/>
            <person name="Ming Y."/>
            <person name="Chen Y."/>
            <person name="Zheng Y."/>
            <person name="Kuraku S."/>
            <person name="Pignatelli M."/>
            <person name="Herrero J."/>
            <person name="Beal K."/>
            <person name="Nozawa M."/>
            <person name="Li Q."/>
            <person name="Wang J."/>
            <person name="Zhang H."/>
            <person name="Yu L."/>
            <person name="Shigenobu S."/>
            <person name="Wang J."/>
            <person name="Liu J."/>
            <person name="Flicek P."/>
            <person name="Searle S."/>
            <person name="Wang J."/>
            <person name="Kuratani S."/>
            <person name="Yin Y."/>
            <person name="Aken B."/>
            <person name="Zhang G."/>
            <person name="Irie N."/>
        </authorList>
    </citation>
    <scope>NUCLEOTIDE SEQUENCE [LARGE SCALE GENOMIC DNA]</scope>
</reference>
<feature type="region of interest" description="Disordered" evidence="1">
    <location>
        <begin position="1"/>
        <end position="40"/>
    </location>
</feature>
<sequence length="94" mass="10812">MLANHTGLWGPAKRRARSSRPNLPYPTDGSGCTSWDEEKEESNRYMEGKALIKARILKKRRTPPDRFSFLFEMGYLKGHVAEEDQSLRKITVSD</sequence>
<proteinExistence type="predicted"/>
<dbReference type="EMBL" id="KB536463">
    <property type="protein sequence ID" value="EMP33353.1"/>
    <property type="molecule type" value="Genomic_DNA"/>
</dbReference>
<protein>
    <submittedName>
        <fullName evidence="2">Uncharacterized protein</fullName>
    </submittedName>
</protein>
<gene>
    <name evidence="2" type="ORF">UY3_09512</name>
</gene>
<organism evidence="2 3">
    <name type="scientific">Chelonia mydas</name>
    <name type="common">Green sea-turtle</name>
    <name type="synonym">Chelonia agassizi</name>
    <dbReference type="NCBI Taxonomy" id="8469"/>
    <lineage>
        <taxon>Eukaryota</taxon>
        <taxon>Metazoa</taxon>
        <taxon>Chordata</taxon>
        <taxon>Craniata</taxon>
        <taxon>Vertebrata</taxon>
        <taxon>Euteleostomi</taxon>
        <taxon>Archelosauria</taxon>
        <taxon>Testudinata</taxon>
        <taxon>Testudines</taxon>
        <taxon>Cryptodira</taxon>
        <taxon>Durocryptodira</taxon>
        <taxon>Americhelydia</taxon>
        <taxon>Chelonioidea</taxon>
        <taxon>Cheloniidae</taxon>
        <taxon>Chelonia</taxon>
    </lineage>
</organism>
<name>M7BMY0_CHEMY</name>
<accession>M7BMY0</accession>